<keyword evidence="1" id="KW-0732">Signal</keyword>
<accession>A0ABU2WET5</accession>
<name>A0ABU2WET5_9GAMM</name>
<protein>
    <submittedName>
        <fullName evidence="3">Peptidoglycan-binding domain-containing protein</fullName>
    </submittedName>
</protein>
<reference evidence="3 4" key="1">
    <citation type="submission" date="2023-09" db="EMBL/GenBank/DDBJ databases">
        <authorList>
            <person name="Rey-Velasco X."/>
        </authorList>
    </citation>
    <scope>NUCLEOTIDE SEQUENCE [LARGE SCALE GENOMIC DNA]</scope>
    <source>
        <strain evidence="3 4">W345</strain>
    </source>
</reference>
<feature type="domain" description="Peptidoglycan binding-like" evidence="2">
    <location>
        <begin position="251"/>
        <end position="303"/>
    </location>
</feature>
<gene>
    <name evidence="3" type="ORF">RM530_01515</name>
</gene>
<comment type="caution">
    <text evidence="3">The sequence shown here is derived from an EMBL/GenBank/DDBJ whole genome shotgun (WGS) entry which is preliminary data.</text>
</comment>
<feature type="chain" id="PRO_5046707444" evidence="1">
    <location>
        <begin position="20"/>
        <end position="313"/>
    </location>
</feature>
<dbReference type="Pfam" id="PF01471">
    <property type="entry name" value="PG_binding_1"/>
    <property type="match status" value="1"/>
</dbReference>
<proteinExistence type="predicted"/>
<dbReference type="Gene3D" id="1.10.101.10">
    <property type="entry name" value="PGBD-like superfamily/PGBD"/>
    <property type="match status" value="1"/>
</dbReference>
<dbReference type="InterPro" id="IPR002477">
    <property type="entry name" value="Peptidoglycan-bd-like"/>
</dbReference>
<keyword evidence="4" id="KW-1185">Reference proteome</keyword>
<dbReference type="InterPro" id="IPR036365">
    <property type="entry name" value="PGBD-like_sf"/>
</dbReference>
<feature type="signal peptide" evidence="1">
    <location>
        <begin position="1"/>
        <end position="19"/>
    </location>
</feature>
<evidence type="ECO:0000313" key="3">
    <source>
        <dbReference type="EMBL" id="MDT0496045.1"/>
    </source>
</evidence>
<dbReference type="RefSeq" id="WP_311363439.1">
    <property type="nucleotide sequence ID" value="NZ_JAVRIC010000002.1"/>
</dbReference>
<evidence type="ECO:0000256" key="1">
    <source>
        <dbReference type="SAM" id="SignalP"/>
    </source>
</evidence>
<evidence type="ECO:0000259" key="2">
    <source>
        <dbReference type="Pfam" id="PF01471"/>
    </source>
</evidence>
<dbReference type="InterPro" id="IPR036366">
    <property type="entry name" value="PGBDSf"/>
</dbReference>
<sequence length="313" mass="34284">MGPRLLALGLFAAVGPVWAAFEDGVPLPPAAPADAQAGECWALVHVPPSYRPVERQVLKTAASTRTESIPPVYETRTEKVWGKAYTRTVTVTPAVTETREVQTLVREAGPQEVKIAARYRWVDERVPVGGGTVVQPNAGSTDAMCLVEAPAEFLVQRRRKLVEPARTEIREMPAQYKSVREKLVVSEAVTKTVEVPAGWRTRRIKEMVEPARRIRVEVPAEYRIERHEVLAQPGRVEVRAVLCETNATPALVVELQRNLKRAGFDPGAVDGVFGPGTAEALQAFQLRRGYAVGGVTQETAEALGVKLDRVASR</sequence>
<evidence type="ECO:0000313" key="4">
    <source>
        <dbReference type="Proteomes" id="UP001254608"/>
    </source>
</evidence>
<organism evidence="3 4">
    <name type="scientific">Banduia mediterranea</name>
    <dbReference type="NCBI Taxonomy" id="3075609"/>
    <lineage>
        <taxon>Bacteria</taxon>
        <taxon>Pseudomonadati</taxon>
        <taxon>Pseudomonadota</taxon>
        <taxon>Gammaproteobacteria</taxon>
        <taxon>Nevskiales</taxon>
        <taxon>Algiphilaceae</taxon>
        <taxon>Banduia</taxon>
    </lineage>
</organism>
<dbReference type="EMBL" id="JAVRIC010000002">
    <property type="protein sequence ID" value="MDT0496045.1"/>
    <property type="molecule type" value="Genomic_DNA"/>
</dbReference>
<dbReference type="SUPFAM" id="SSF47090">
    <property type="entry name" value="PGBD-like"/>
    <property type="match status" value="1"/>
</dbReference>
<dbReference type="Proteomes" id="UP001254608">
    <property type="component" value="Unassembled WGS sequence"/>
</dbReference>